<feature type="transmembrane region" description="Helical" evidence="9">
    <location>
        <begin position="56"/>
        <end position="74"/>
    </location>
</feature>
<dbReference type="PANTHER" id="PTHR35011">
    <property type="entry name" value="2,3-DIKETO-L-GULONATE TRAP TRANSPORTER SMALL PERMEASE PROTEIN YIAM"/>
    <property type="match status" value="1"/>
</dbReference>
<comment type="subunit">
    <text evidence="9">The complex comprises the extracytoplasmic solute receptor protein and the two transmembrane proteins.</text>
</comment>
<dbReference type="Pfam" id="PF04290">
    <property type="entry name" value="DctQ"/>
    <property type="match status" value="1"/>
</dbReference>
<proteinExistence type="inferred from homology"/>
<dbReference type="OrthoDB" id="2877624at2"/>
<comment type="similarity">
    <text evidence="8 9">Belongs to the TRAP transporter small permease family.</text>
</comment>
<comment type="subcellular location">
    <subcellularLocation>
        <location evidence="1 9">Cell inner membrane</location>
        <topology evidence="1 9">Multi-pass membrane protein</topology>
    </subcellularLocation>
</comment>
<keyword evidence="12" id="KW-1185">Reference proteome</keyword>
<evidence type="ECO:0000313" key="11">
    <source>
        <dbReference type="EMBL" id="TDH39438.1"/>
    </source>
</evidence>
<comment type="caution">
    <text evidence="11">The sequence shown here is derived from an EMBL/GenBank/DDBJ whole genome shotgun (WGS) entry which is preliminary data.</text>
</comment>
<keyword evidence="7 9" id="KW-0472">Membrane</keyword>
<accession>A0A4R5PR68</accession>
<evidence type="ECO:0000256" key="6">
    <source>
        <dbReference type="ARBA" id="ARBA00022989"/>
    </source>
</evidence>
<evidence type="ECO:0000256" key="2">
    <source>
        <dbReference type="ARBA" id="ARBA00022448"/>
    </source>
</evidence>
<evidence type="ECO:0000259" key="10">
    <source>
        <dbReference type="Pfam" id="PF04290"/>
    </source>
</evidence>
<dbReference type="GO" id="GO:0022857">
    <property type="term" value="F:transmembrane transporter activity"/>
    <property type="evidence" value="ECO:0007669"/>
    <property type="project" value="UniProtKB-UniRule"/>
</dbReference>
<evidence type="ECO:0000256" key="4">
    <source>
        <dbReference type="ARBA" id="ARBA00022519"/>
    </source>
</evidence>
<keyword evidence="3" id="KW-1003">Cell membrane</keyword>
<dbReference type="InterPro" id="IPR007387">
    <property type="entry name" value="TRAP_DctQ"/>
</dbReference>
<dbReference type="Proteomes" id="UP000295131">
    <property type="component" value="Unassembled WGS sequence"/>
</dbReference>
<comment type="function">
    <text evidence="9">Part of the tripartite ATP-independent periplasmic (TRAP) transport system.</text>
</comment>
<evidence type="ECO:0000256" key="8">
    <source>
        <dbReference type="ARBA" id="ARBA00038436"/>
    </source>
</evidence>
<evidence type="ECO:0000313" key="12">
    <source>
        <dbReference type="Proteomes" id="UP000295131"/>
    </source>
</evidence>
<protein>
    <recommendedName>
        <fullName evidence="9">TRAP transporter small permease protein</fullName>
    </recommendedName>
</protein>
<keyword evidence="4 9" id="KW-0997">Cell inner membrane</keyword>
<dbReference type="InterPro" id="IPR055348">
    <property type="entry name" value="DctQ"/>
</dbReference>
<evidence type="ECO:0000256" key="1">
    <source>
        <dbReference type="ARBA" id="ARBA00004429"/>
    </source>
</evidence>
<name>A0A4R5PR68_9HYPH</name>
<evidence type="ECO:0000256" key="3">
    <source>
        <dbReference type="ARBA" id="ARBA00022475"/>
    </source>
</evidence>
<evidence type="ECO:0000256" key="5">
    <source>
        <dbReference type="ARBA" id="ARBA00022692"/>
    </source>
</evidence>
<dbReference type="AlphaFoldDB" id="A0A4R5PR68"/>
<keyword evidence="6 9" id="KW-1133">Transmembrane helix</keyword>
<feature type="domain" description="Tripartite ATP-independent periplasmic transporters DctQ component" evidence="10">
    <location>
        <begin position="32"/>
        <end position="157"/>
    </location>
</feature>
<keyword evidence="5 9" id="KW-0812">Transmembrane</keyword>
<dbReference type="PANTHER" id="PTHR35011:SF10">
    <property type="entry name" value="TRAP TRANSPORTER SMALL PERMEASE PROTEIN"/>
    <property type="match status" value="1"/>
</dbReference>
<keyword evidence="2 9" id="KW-0813">Transport</keyword>
<sequence length="175" mass="18815">MRPDHFGPDEERRGGPLRLVLASICAAMLLAMMGITLVDVIGRYLLNSPLVGATELTELMLVGVVFLGLPAVTLDRGHVSVSLLSDRLPARFQPLREFILSLVIAALLSAIGWRIFQQGNQIAGYGGTTETLDVPLAPVAWFCAACIGVSALMTLWLGMSGLRGARVSRNRVSEE</sequence>
<feature type="transmembrane region" description="Helical" evidence="9">
    <location>
        <begin position="136"/>
        <end position="159"/>
    </location>
</feature>
<dbReference type="GO" id="GO:0015740">
    <property type="term" value="P:C4-dicarboxylate transport"/>
    <property type="evidence" value="ECO:0007669"/>
    <property type="project" value="TreeGrafter"/>
</dbReference>
<reference evidence="11 12" key="1">
    <citation type="journal article" date="2013" name="Int. J. Syst. Evol. Microbiol.">
        <title>Hoeflea suaedae sp. nov., an endophytic bacterium isolated from the root of the halophyte Suaeda maritima.</title>
        <authorList>
            <person name="Chung E.J."/>
            <person name="Park J.A."/>
            <person name="Pramanik P."/>
            <person name="Bibi F."/>
            <person name="Jeon C.O."/>
            <person name="Chung Y.R."/>
        </authorList>
    </citation>
    <scope>NUCLEOTIDE SEQUENCE [LARGE SCALE GENOMIC DNA]</scope>
    <source>
        <strain evidence="11 12">YC6898</strain>
    </source>
</reference>
<feature type="transmembrane region" description="Helical" evidence="9">
    <location>
        <begin position="95"/>
        <end position="116"/>
    </location>
</feature>
<evidence type="ECO:0000256" key="9">
    <source>
        <dbReference type="RuleBase" id="RU369079"/>
    </source>
</evidence>
<feature type="transmembrane region" description="Helical" evidence="9">
    <location>
        <begin position="20"/>
        <end position="44"/>
    </location>
</feature>
<evidence type="ECO:0000256" key="7">
    <source>
        <dbReference type="ARBA" id="ARBA00023136"/>
    </source>
</evidence>
<gene>
    <name evidence="11" type="ORF">E2A64_05285</name>
</gene>
<dbReference type="EMBL" id="SMSI01000001">
    <property type="protein sequence ID" value="TDH39438.1"/>
    <property type="molecule type" value="Genomic_DNA"/>
</dbReference>
<dbReference type="GO" id="GO:0005886">
    <property type="term" value="C:plasma membrane"/>
    <property type="evidence" value="ECO:0007669"/>
    <property type="project" value="UniProtKB-SubCell"/>
</dbReference>
<organism evidence="11 12">
    <name type="scientific">Pseudohoeflea suaedae</name>
    <dbReference type="NCBI Taxonomy" id="877384"/>
    <lineage>
        <taxon>Bacteria</taxon>
        <taxon>Pseudomonadati</taxon>
        <taxon>Pseudomonadota</taxon>
        <taxon>Alphaproteobacteria</taxon>
        <taxon>Hyphomicrobiales</taxon>
        <taxon>Rhizobiaceae</taxon>
        <taxon>Pseudohoeflea</taxon>
    </lineage>
</organism>